<dbReference type="CDD" id="cd22162">
    <property type="entry name" value="F-box_AtSKIP3-like"/>
    <property type="match status" value="1"/>
</dbReference>
<dbReference type="Proteomes" id="UP000237105">
    <property type="component" value="Unassembled WGS sequence"/>
</dbReference>
<sequence length="306" mass="34888">ISLSPSEKSVFSVHFFFLYWVMAKSVDLDELPEGCIEDIVSATTPRDACRLCSVSPFFRSVAQSDVVWERLLPPDCLSILSRSVDPPPPLPLPSKKDLYFSLCDQPVLIDQGRKSFSLDKESGKKCFMISARELSIVWGDTPMYWSWICFPESRFEDVAELIDVCWLEIRGKIDVSMLSPSTLYTANLVFKSTEEAYGFSIQAGKGAVGLAGGEKSARKIVLDVKRRQGQSRRQRRNRNLVESRRRRDDDLNFPRERRDGWMETELGEFFRDGGQEGELEMSVMDLSSHWKSGLIVQGIEIRPKRV</sequence>
<feature type="non-terminal residue" evidence="2">
    <location>
        <position position="1"/>
    </location>
</feature>
<dbReference type="SUPFAM" id="SSF81383">
    <property type="entry name" value="F-box domain"/>
    <property type="match status" value="1"/>
</dbReference>
<protein>
    <submittedName>
        <fullName evidence="2">Phloem protein</fullName>
    </submittedName>
</protein>
<evidence type="ECO:0000313" key="3">
    <source>
        <dbReference type="Proteomes" id="UP000237105"/>
    </source>
</evidence>
<name>A0A2P5DTH8_PARAD</name>
<dbReference type="InterPro" id="IPR036047">
    <property type="entry name" value="F-box-like_dom_sf"/>
</dbReference>
<dbReference type="EMBL" id="JXTB01000017">
    <property type="protein sequence ID" value="PON76585.1"/>
    <property type="molecule type" value="Genomic_DNA"/>
</dbReference>
<dbReference type="InterPro" id="IPR025886">
    <property type="entry name" value="PP2-like"/>
</dbReference>
<comment type="caution">
    <text evidence="2">The sequence shown here is derived from an EMBL/GenBank/DDBJ whole genome shotgun (WGS) entry which is preliminary data.</text>
</comment>
<gene>
    <name evidence="2" type="ORF">PanWU01x14_032710</name>
</gene>
<reference evidence="3" key="1">
    <citation type="submission" date="2016-06" db="EMBL/GenBank/DDBJ databases">
        <title>Parallel loss of symbiosis genes in relatives of nitrogen-fixing non-legume Parasponia.</title>
        <authorList>
            <person name="Van Velzen R."/>
            <person name="Holmer R."/>
            <person name="Bu F."/>
            <person name="Rutten L."/>
            <person name="Van Zeijl A."/>
            <person name="Liu W."/>
            <person name="Santuari L."/>
            <person name="Cao Q."/>
            <person name="Sharma T."/>
            <person name="Shen D."/>
            <person name="Roswanjaya Y."/>
            <person name="Wardhani T."/>
            <person name="Kalhor M.S."/>
            <person name="Jansen J."/>
            <person name="Van den Hoogen J."/>
            <person name="Gungor B."/>
            <person name="Hartog M."/>
            <person name="Hontelez J."/>
            <person name="Verver J."/>
            <person name="Yang W.-C."/>
            <person name="Schijlen E."/>
            <person name="Repin R."/>
            <person name="Schilthuizen M."/>
            <person name="Schranz E."/>
            <person name="Heidstra R."/>
            <person name="Miyata K."/>
            <person name="Fedorova E."/>
            <person name="Kohlen W."/>
            <person name="Bisseling T."/>
            <person name="Smit S."/>
            <person name="Geurts R."/>
        </authorList>
    </citation>
    <scope>NUCLEOTIDE SEQUENCE [LARGE SCALE GENOMIC DNA]</scope>
    <source>
        <strain evidence="3">cv. WU1-14</strain>
    </source>
</reference>
<accession>A0A2P5DTH8</accession>
<keyword evidence="3" id="KW-1185">Reference proteome</keyword>
<dbReference type="PANTHER" id="PTHR32278">
    <property type="entry name" value="F-BOX DOMAIN-CONTAINING PROTEIN"/>
    <property type="match status" value="1"/>
</dbReference>
<dbReference type="PROSITE" id="PS50181">
    <property type="entry name" value="FBOX"/>
    <property type="match status" value="1"/>
</dbReference>
<evidence type="ECO:0000259" key="1">
    <source>
        <dbReference type="PROSITE" id="PS50181"/>
    </source>
</evidence>
<proteinExistence type="predicted"/>
<dbReference type="Gene3D" id="1.20.1280.50">
    <property type="match status" value="1"/>
</dbReference>
<dbReference type="Pfam" id="PF14299">
    <property type="entry name" value="PP2"/>
    <property type="match status" value="1"/>
</dbReference>
<feature type="domain" description="F-box" evidence="1">
    <location>
        <begin position="25"/>
        <end position="71"/>
    </location>
</feature>
<dbReference type="InterPro" id="IPR001810">
    <property type="entry name" value="F-box_dom"/>
</dbReference>
<evidence type="ECO:0000313" key="2">
    <source>
        <dbReference type="EMBL" id="PON76585.1"/>
    </source>
</evidence>
<dbReference type="AlphaFoldDB" id="A0A2P5DTH8"/>
<dbReference type="OrthoDB" id="1918565at2759"/>
<dbReference type="PANTHER" id="PTHR32278:SF143">
    <property type="entry name" value="F-BOX PROTEIN PP2-B1"/>
    <property type="match status" value="1"/>
</dbReference>
<dbReference type="STRING" id="3476.A0A2P5DTH8"/>
<dbReference type="SMART" id="SM00256">
    <property type="entry name" value="FBOX"/>
    <property type="match status" value="1"/>
</dbReference>
<organism evidence="2 3">
    <name type="scientific">Parasponia andersonii</name>
    <name type="common">Sponia andersonii</name>
    <dbReference type="NCBI Taxonomy" id="3476"/>
    <lineage>
        <taxon>Eukaryota</taxon>
        <taxon>Viridiplantae</taxon>
        <taxon>Streptophyta</taxon>
        <taxon>Embryophyta</taxon>
        <taxon>Tracheophyta</taxon>
        <taxon>Spermatophyta</taxon>
        <taxon>Magnoliopsida</taxon>
        <taxon>eudicotyledons</taxon>
        <taxon>Gunneridae</taxon>
        <taxon>Pentapetalae</taxon>
        <taxon>rosids</taxon>
        <taxon>fabids</taxon>
        <taxon>Rosales</taxon>
        <taxon>Cannabaceae</taxon>
        <taxon>Parasponia</taxon>
    </lineage>
</organism>